<dbReference type="InterPro" id="IPR050364">
    <property type="entry name" value="Cytochrome_P450_fung"/>
</dbReference>
<organism evidence="7 8">
    <name type="scientific">Bombardia bombarda</name>
    <dbReference type="NCBI Taxonomy" id="252184"/>
    <lineage>
        <taxon>Eukaryota</taxon>
        <taxon>Fungi</taxon>
        <taxon>Dikarya</taxon>
        <taxon>Ascomycota</taxon>
        <taxon>Pezizomycotina</taxon>
        <taxon>Sordariomycetes</taxon>
        <taxon>Sordariomycetidae</taxon>
        <taxon>Sordariales</taxon>
        <taxon>Lasiosphaeriaceae</taxon>
        <taxon>Bombardia</taxon>
    </lineage>
</organism>
<keyword evidence="3" id="KW-0560">Oxidoreductase</keyword>
<keyword evidence="8" id="KW-1185">Reference proteome</keyword>
<protein>
    <submittedName>
        <fullName evidence="7">Cytochrome P450</fullName>
    </submittedName>
</protein>
<dbReference type="InterPro" id="IPR036396">
    <property type="entry name" value="Cyt_P450_sf"/>
</dbReference>
<feature type="compositionally biased region" description="Low complexity" evidence="6">
    <location>
        <begin position="192"/>
        <end position="226"/>
    </location>
</feature>
<dbReference type="Pfam" id="PF00067">
    <property type="entry name" value="p450"/>
    <property type="match status" value="1"/>
</dbReference>
<evidence type="ECO:0000313" key="7">
    <source>
        <dbReference type="EMBL" id="KAK0629580.1"/>
    </source>
</evidence>
<dbReference type="EMBL" id="JAULSR010000002">
    <property type="protein sequence ID" value="KAK0629580.1"/>
    <property type="molecule type" value="Genomic_DNA"/>
</dbReference>
<feature type="region of interest" description="Disordered" evidence="6">
    <location>
        <begin position="189"/>
        <end position="226"/>
    </location>
</feature>
<comment type="similarity">
    <text evidence="1">Belongs to the cytochrome P450 family.</text>
</comment>
<dbReference type="SUPFAM" id="SSF48264">
    <property type="entry name" value="Cytochrome P450"/>
    <property type="match status" value="1"/>
</dbReference>
<proteinExistence type="inferred from homology"/>
<dbReference type="PANTHER" id="PTHR46300:SF2">
    <property type="entry name" value="CYTOCHROME P450 MONOOXYGENASE ALNH-RELATED"/>
    <property type="match status" value="1"/>
</dbReference>
<dbReference type="PANTHER" id="PTHR46300">
    <property type="entry name" value="P450, PUTATIVE (EUROFUNG)-RELATED-RELATED"/>
    <property type="match status" value="1"/>
</dbReference>
<dbReference type="GO" id="GO:0020037">
    <property type="term" value="F:heme binding"/>
    <property type="evidence" value="ECO:0007669"/>
    <property type="project" value="InterPro"/>
</dbReference>
<evidence type="ECO:0000313" key="8">
    <source>
        <dbReference type="Proteomes" id="UP001174934"/>
    </source>
</evidence>
<evidence type="ECO:0000256" key="6">
    <source>
        <dbReference type="SAM" id="MobiDB-lite"/>
    </source>
</evidence>
<keyword evidence="5" id="KW-0503">Monooxygenase</keyword>
<name>A0AA39XA99_9PEZI</name>
<accession>A0AA39XA99</accession>
<gene>
    <name evidence="7" type="ORF">B0T17DRAFT_525880</name>
</gene>
<keyword evidence="2" id="KW-0479">Metal-binding</keyword>
<dbReference type="GO" id="GO:0004497">
    <property type="term" value="F:monooxygenase activity"/>
    <property type="evidence" value="ECO:0007669"/>
    <property type="project" value="UniProtKB-KW"/>
</dbReference>
<dbReference type="GO" id="GO:0005506">
    <property type="term" value="F:iron ion binding"/>
    <property type="evidence" value="ECO:0007669"/>
    <property type="project" value="InterPro"/>
</dbReference>
<evidence type="ECO:0000256" key="5">
    <source>
        <dbReference type="ARBA" id="ARBA00023033"/>
    </source>
</evidence>
<keyword evidence="4" id="KW-0408">Iron</keyword>
<comment type="caution">
    <text evidence="7">The sequence shown here is derived from an EMBL/GenBank/DDBJ whole genome shotgun (WGS) entry which is preliminary data.</text>
</comment>
<evidence type="ECO:0000256" key="3">
    <source>
        <dbReference type="ARBA" id="ARBA00023002"/>
    </source>
</evidence>
<dbReference type="Gene3D" id="1.10.630.10">
    <property type="entry name" value="Cytochrome P450"/>
    <property type="match status" value="1"/>
</dbReference>
<sequence>MPCVFQQVGDISAGEVTAESPSLCRPYMALACPRSMTRGCTSKPCFVVPLTKAQEIEGFSEDLAAYIAGVGLEAGSNTVAATLIAFLQAMALFPNVMKKAQATIDDVCGDRLPDINDMDVPKAHYIRCCIKESLRWFPSTIVGVPHTVIRDDEYMGYRIPKGATIVLNAWSVFISLSISPLPSSKYRHSHHPLTGPSTATPTATTTRASSTCPGSRATCRPRASRASTRTPRSATTLCLARGGASARACTWSTTPCSWPSPVWRGWAFDIFKAVDEHGIEIKPNPDDLDQGLIVKPKLFPMEIKPRSEERARTVRREWDECCRGLLDGQMEWRAAPEGMPFVTYDPKADKTEF</sequence>
<evidence type="ECO:0000256" key="2">
    <source>
        <dbReference type="ARBA" id="ARBA00022723"/>
    </source>
</evidence>
<dbReference type="InterPro" id="IPR001128">
    <property type="entry name" value="Cyt_P450"/>
</dbReference>
<evidence type="ECO:0000256" key="4">
    <source>
        <dbReference type="ARBA" id="ARBA00023004"/>
    </source>
</evidence>
<evidence type="ECO:0000256" key="1">
    <source>
        <dbReference type="ARBA" id="ARBA00010617"/>
    </source>
</evidence>
<reference evidence="7" key="1">
    <citation type="submission" date="2023-06" db="EMBL/GenBank/DDBJ databases">
        <title>Genome-scale phylogeny and comparative genomics of the fungal order Sordariales.</title>
        <authorList>
            <consortium name="Lawrence Berkeley National Laboratory"/>
            <person name="Hensen N."/>
            <person name="Bonometti L."/>
            <person name="Westerberg I."/>
            <person name="Brannstrom I.O."/>
            <person name="Guillou S."/>
            <person name="Cros-Aarteil S."/>
            <person name="Calhoun S."/>
            <person name="Haridas S."/>
            <person name="Kuo A."/>
            <person name="Mondo S."/>
            <person name="Pangilinan J."/>
            <person name="Riley R."/>
            <person name="LaButti K."/>
            <person name="Andreopoulos B."/>
            <person name="Lipzen A."/>
            <person name="Chen C."/>
            <person name="Yanf M."/>
            <person name="Daum C."/>
            <person name="Ng V."/>
            <person name="Clum A."/>
            <person name="Steindorff A."/>
            <person name="Ohm R."/>
            <person name="Martin F."/>
            <person name="Silar P."/>
            <person name="Natvig D."/>
            <person name="Lalanne C."/>
            <person name="Gautier V."/>
            <person name="Ament-velasquez S.L."/>
            <person name="Kruys A."/>
            <person name="Hutchinson M.I."/>
            <person name="Powell A.J."/>
            <person name="Barry K."/>
            <person name="Miller A.N."/>
            <person name="Grigoriev I.V."/>
            <person name="Debuchy R."/>
            <person name="Gladieux P."/>
            <person name="Thoren M.H."/>
            <person name="Johannesson H."/>
        </authorList>
    </citation>
    <scope>NUCLEOTIDE SEQUENCE</scope>
    <source>
        <strain evidence="7">SMH3391-2</strain>
    </source>
</reference>
<dbReference type="GO" id="GO:0016705">
    <property type="term" value="F:oxidoreductase activity, acting on paired donors, with incorporation or reduction of molecular oxygen"/>
    <property type="evidence" value="ECO:0007669"/>
    <property type="project" value="InterPro"/>
</dbReference>
<dbReference type="Proteomes" id="UP001174934">
    <property type="component" value="Unassembled WGS sequence"/>
</dbReference>
<dbReference type="AlphaFoldDB" id="A0AA39XA99"/>